<dbReference type="GO" id="GO:0005856">
    <property type="term" value="C:cytoskeleton"/>
    <property type="evidence" value="ECO:0007669"/>
    <property type="project" value="InterPro"/>
</dbReference>
<feature type="compositionally biased region" description="Basic and acidic residues" evidence="1">
    <location>
        <begin position="381"/>
        <end position="409"/>
    </location>
</feature>
<dbReference type="AlphaFoldDB" id="A0AAE0UPB0"/>
<proteinExistence type="predicted"/>
<protein>
    <recommendedName>
        <fullName evidence="2">Band 4.1 C-terminal domain-containing protein</fullName>
    </recommendedName>
</protein>
<dbReference type="Proteomes" id="UP001274896">
    <property type="component" value="Unassembled WGS sequence"/>
</dbReference>
<feature type="region of interest" description="Disordered" evidence="1">
    <location>
        <begin position="1"/>
        <end position="136"/>
    </location>
</feature>
<name>A0AAE0UPB0_9TELE</name>
<evidence type="ECO:0000259" key="2">
    <source>
        <dbReference type="Pfam" id="PF05902"/>
    </source>
</evidence>
<dbReference type="GO" id="GO:0005886">
    <property type="term" value="C:plasma membrane"/>
    <property type="evidence" value="ECO:0007669"/>
    <property type="project" value="TreeGrafter"/>
</dbReference>
<reference evidence="3" key="1">
    <citation type="submission" date="2023-06" db="EMBL/GenBank/DDBJ databases">
        <title>Male Hemibagrus guttatus genome.</title>
        <authorList>
            <person name="Bian C."/>
        </authorList>
    </citation>
    <scope>NUCLEOTIDE SEQUENCE</scope>
    <source>
        <strain evidence="3">Male_cb2023</strain>
        <tissue evidence="3">Muscle</tissue>
    </source>
</reference>
<feature type="region of interest" description="Disordered" evidence="1">
    <location>
        <begin position="380"/>
        <end position="414"/>
    </location>
</feature>
<dbReference type="GO" id="GO:0031032">
    <property type="term" value="P:actomyosin structure organization"/>
    <property type="evidence" value="ECO:0007669"/>
    <property type="project" value="TreeGrafter"/>
</dbReference>
<evidence type="ECO:0000256" key="1">
    <source>
        <dbReference type="SAM" id="MobiDB-lite"/>
    </source>
</evidence>
<evidence type="ECO:0000313" key="3">
    <source>
        <dbReference type="EMBL" id="KAK3513720.1"/>
    </source>
</evidence>
<dbReference type="Pfam" id="PF05902">
    <property type="entry name" value="4_1_CTD"/>
    <property type="match status" value="1"/>
</dbReference>
<accession>A0AAE0UPB0</accession>
<comment type="caution">
    <text evidence="3">The sequence shown here is derived from an EMBL/GenBank/DDBJ whole genome shotgun (WGS) entry which is preliminary data.</text>
</comment>
<organism evidence="3 4">
    <name type="scientific">Hemibagrus guttatus</name>
    <dbReference type="NCBI Taxonomy" id="175788"/>
    <lineage>
        <taxon>Eukaryota</taxon>
        <taxon>Metazoa</taxon>
        <taxon>Chordata</taxon>
        <taxon>Craniata</taxon>
        <taxon>Vertebrata</taxon>
        <taxon>Euteleostomi</taxon>
        <taxon>Actinopterygii</taxon>
        <taxon>Neopterygii</taxon>
        <taxon>Teleostei</taxon>
        <taxon>Ostariophysi</taxon>
        <taxon>Siluriformes</taxon>
        <taxon>Bagridae</taxon>
        <taxon>Hemibagrus</taxon>
    </lineage>
</organism>
<sequence length="531" mass="58422">MLPESSGGSEWDKRLASFPSHCPRLTDTTTPRSLLPIQDTAEDAKSQPPHEISEEKPEPAEANSAESSDDQQDTSEVEQEEAAVMQTSISGGIHSKAVSESTEKSSLTEKEMSVLDTNEESGDQGGDKDAAMASSAGEPQVLMEGASAEQVEEFPAQTPTEDQEFYIKTHIEEEESLAQIPGKNERPLAQTHTDPEQFLVLNLAKEKLLAQTHIENEFHSLAFIEQNGFSVQTYQKEAKLLAQTCIEEEELSSQTQNKKIEIHIQTHIKKEEFLAQTPDKMEALPVQSSSKVLNSALKEKHPARVAFENIERSAQTQVEKDGFPAPILPDDVEQSAQTRIAEEFLTVIASPCAIIAEQNLQEDVEEENAAEYGNFIPSETLHCETKEEEKAKYGQKNESEVEEKSEVSEKPVQPVTTEVPIVHTETKTITYESAEVDANGDAEPGVLMSAQTITSENNSTTTTTQITKTVKGGISETRIEKRIVISGDANIDHDQALAQAIKEIKEQHPDMSVTKVVVHKETEISSSEGDQ</sequence>
<dbReference type="InterPro" id="IPR008379">
    <property type="entry name" value="Band_4.1_C"/>
</dbReference>
<feature type="compositionally biased region" description="Basic and acidic residues" evidence="1">
    <location>
        <begin position="101"/>
        <end position="113"/>
    </location>
</feature>
<dbReference type="PANTHER" id="PTHR23280:SF21">
    <property type="entry name" value="PROTEIN 4.1 HOMOLOG"/>
    <property type="match status" value="1"/>
</dbReference>
<gene>
    <name evidence="3" type="ORF">QTP70_028754</name>
</gene>
<dbReference type="PANTHER" id="PTHR23280">
    <property type="entry name" value="4.1 G PROTEIN"/>
    <property type="match status" value="1"/>
</dbReference>
<feature type="compositionally biased region" description="Acidic residues" evidence="1">
    <location>
        <begin position="67"/>
        <end position="81"/>
    </location>
</feature>
<dbReference type="GO" id="GO:0005198">
    <property type="term" value="F:structural molecule activity"/>
    <property type="evidence" value="ECO:0007669"/>
    <property type="project" value="InterPro"/>
</dbReference>
<dbReference type="GO" id="GO:0003779">
    <property type="term" value="F:actin binding"/>
    <property type="evidence" value="ECO:0007669"/>
    <property type="project" value="InterPro"/>
</dbReference>
<keyword evidence="4" id="KW-1185">Reference proteome</keyword>
<dbReference type="EMBL" id="JAUCMX010000022">
    <property type="protein sequence ID" value="KAK3513720.1"/>
    <property type="molecule type" value="Genomic_DNA"/>
</dbReference>
<evidence type="ECO:0000313" key="4">
    <source>
        <dbReference type="Proteomes" id="UP001274896"/>
    </source>
</evidence>
<feature type="domain" description="Band 4.1 C-terminal" evidence="2">
    <location>
        <begin position="418"/>
        <end position="523"/>
    </location>
</feature>